<gene>
    <name evidence="1" type="ORF">GALL_548740</name>
</gene>
<protein>
    <submittedName>
        <fullName evidence="1">Uncharacterized protein</fullName>
    </submittedName>
</protein>
<accession>A0A1J5NXT3</accession>
<reference evidence="1" key="1">
    <citation type="submission" date="2016-10" db="EMBL/GenBank/DDBJ databases">
        <title>Sequence of Gallionella enrichment culture.</title>
        <authorList>
            <person name="Poehlein A."/>
            <person name="Muehling M."/>
            <person name="Daniel R."/>
        </authorList>
    </citation>
    <scope>NUCLEOTIDE SEQUENCE</scope>
</reference>
<evidence type="ECO:0000313" key="1">
    <source>
        <dbReference type="EMBL" id="OIQ63586.1"/>
    </source>
</evidence>
<name>A0A1J5NXT3_9ZZZZ</name>
<organism evidence="1">
    <name type="scientific">mine drainage metagenome</name>
    <dbReference type="NCBI Taxonomy" id="410659"/>
    <lineage>
        <taxon>unclassified sequences</taxon>
        <taxon>metagenomes</taxon>
        <taxon>ecological metagenomes</taxon>
    </lineage>
</organism>
<proteinExistence type="predicted"/>
<sequence>MKNQALEDIVEQPDLVVRKINRAVDEEIGDAAQGFDPACDGSMSERDLQFVEQAF</sequence>
<dbReference type="EMBL" id="MLJW01008877">
    <property type="protein sequence ID" value="OIQ63586.1"/>
    <property type="molecule type" value="Genomic_DNA"/>
</dbReference>
<dbReference type="AlphaFoldDB" id="A0A1J5NXT3"/>
<comment type="caution">
    <text evidence="1">The sequence shown here is derived from an EMBL/GenBank/DDBJ whole genome shotgun (WGS) entry which is preliminary data.</text>
</comment>